<feature type="compositionally biased region" description="Polar residues" evidence="1">
    <location>
        <begin position="53"/>
        <end position="72"/>
    </location>
</feature>
<evidence type="ECO:0000313" key="2">
    <source>
        <dbReference type="EMBL" id="GBG64664.1"/>
    </source>
</evidence>
<sequence>MKATDKKSMQQEKNGGSTKRSEVAPEEPKAKEPVTASELKSIIDKALRPDLQSVKQGGTVQAPNTQALTSGAGQKAAEDEGKVEKLVSEVRRDVNHLKFLKYDFAAVKGALQKINEPTRTCTPITSSSVHLNQYPGVMTGLPASIHISRSGPSHSLPSRSIPSRSRLSRPFPPHPKIGRTKTQRQTRTIRLKARRSINFGVEPITDTQLLHLHYTDLQDLCKMHNIKYKDKPQAIWQLRRVPGLIAYNGRDFNCDSDLETQINPDPNNIRIGSSSDRKTKEEELSLESSEEDDNSQDTSSSTEDLLGR</sequence>
<feature type="compositionally biased region" description="Basic and acidic residues" evidence="1">
    <location>
        <begin position="1"/>
        <end position="10"/>
    </location>
</feature>
<dbReference type="AlphaFoldDB" id="A0A388K3M2"/>
<feature type="region of interest" description="Disordered" evidence="1">
    <location>
        <begin position="257"/>
        <end position="308"/>
    </location>
</feature>
<feature type="compositionally biased region" description="Low complexity" evidence="1">
    <location>
        <begin position="296"/>
        <end position="308"/>
    </location>
</feature>
<reference evidence="2 3" key="1">
    <citation type="journal article" date="2018" name="Cell">
        <title>The Chara Genome: Secondary Complexity and Implications for Plant Terrestrialization.</title>
        <authorList>
            <person name="Nishiyama T."/>
            <person name="Sakayama H."/>
            <person name="Vries J.D."/>
            <person name="Buschmann H."/>
            <person name="Saint-Marcoux D."/>
            <person name="Ullrich K.K."/>
            <person name="Haas F.B."/>
            <person name="Vanderstraeten L."/>
            <person name="Becker D."/>
            <person name="Lang D."/>
            <person name="Vosolsobe S."/>
            <person name="Rombauts S."/>
            <person name="Wilhelmsson P.K.I."/>
            <person name="Janitza P."/>
            <person name="Kern R."/>
            <person name="Heyl A."/>
            <person name="Rumpler F."/>
            <person name="Villalobos L.I.A.C."/>
            <person name="Clay J.M."/>
            <person name="Skokan R."/>
            <person name="Toyoda A."/>
            <person name="Suzuki Y."/>
            <person name="Kagoshima H."/>
            <person name="Schijlen E."/>
            <person name="Tajeshwar N."/>
            <person name="Catarino B."/>
            <person name="Hetherington A.J."/>
            <person name="Saltykova A."/>
            <person name="Bonnot C."/>
            <person name="Breuninger H."/>
            <person name="Symeonidi A."/>
            <person name="Radhakrishnan G.V."/>
            <person name="Van Nieuwerburgh F."/>
            <person name="Deforce D."/>
            <person name="Chang C."/>
            <person name="Karol K.G."/>
            <person name="Hedrich R."/>
            <person name="Ulvskov P."/>
            <person name="Glockner G."/>
            <person name="Delwiche C.F."/>
            <person name="Petrasek J."/>
            <person name="Van de Peer Y."/>
            <person name="Friml J."/>
            <person name="Beilby M."/>
            <person name="Dolan L."/>
            <person name="Kohara Y."/>
            <person name="Sugano S."/>
            <person name="Fujiyama A."/>
            <person name="Delaux P.-M."/>
            <person name="Quint M."/>
            <person name="TheiBen G."/>
            <person name="Hagemann M."/>
            <person name="Harholt J."/>
            <person name="Dunand C."/>
            <person name="Zachgo S."/>
            <person name="Langdale J."/>
            <person name="Maumus F."/>
            <person name="Straeten D.V.D."/>
            <person name="Gould S.B."/>
            <person name="Rensing S.A."/>
        </authorList>
    </citation>
    <scope>NUCLEOTIDE SEQUENCE [LARGE SCALE GENOMIC DNA]</scope>
    <source>
        <strain evidence="2 3">S276</strain>
    </source>
</reference>
<accession>A0A388K3M2</accession>
<feature type="compositionally biased region" description="Basic residues" evidence="1">
    <location>
        <begin position="176"/>
        <end position="186"/>
    </location>
</feature>
<feature type="region of interest" description="Disordered" evidence="1">
    <location>
        <begin position="1"/>
        <end position="37"/>
    </location>
</feature>
<feature type="compositionally biased region" description="Basic and acidic residues" evidence="1">
    <location>
        <begin position="19"/>
        <end position="32"/>
    </location>
</feature>
<evidence type="ECO:0000256" key="1">
    <source>
        <dbReference type="SAM" id="MobiDB-lite"/>
    </source>
</evidence>
<organism evidence="2 3">
    <name type="scientific">Chara braunii</name>
    <name type="common">Braun's stonewort</name>
    <dbReference type="NCBI Taxonomy" id="69332"/>
    <lineage>
        <taxon>Eukaryota</taxon>
        <taxon>Viridiplantae</taxon>
        <taxon>Streptophyta</taxon>
        <taxon>Charophyceae</taxon>
        <taxon>Charales</taxon>
        <taxon>Characeae</taxon>
        <taxon>Chara</taxon>
    </lineage>
</organism>
<keyword evidence="3" id="KW-1185">Reference proteome</keyword>
<protein>
    <submittedName>
        <fullName evidence="2">Uncharacterized protein</fullName>
    </submittedName>
</protein>
<comment type="caution">
    <text evidence="2">The sequence shown here is derived from an EMBL/GenBank/DDBJ whole genome shotgun (WGS) entry which is preliminary data.</text>
</comment>
<proteinExistence type="predicted"/>
<feature type="region of interest" description="Disordered" evidence="1">
    <location>
        <begin position="148"/>
        <end position="186"/>
    </location>
</feature>
<feature type="compositionally biased region" description="Acidic residues" evidence="1">
    <location>
        <begin position="284"/>
        <end position="295"/>
    </location>
</feature>
<evidence type="ECO:0000313" key="3">
    <source>
        <dbReference type="Proteomes" id="UP000265515"/>
    </source>
</evidence>
<dbReference type="EMBL" id="BFEA01000052">
    <property type="protein sequence ID" value="GBG64664.1"/>
    <property type="molecule type" value="Genomic_DNA"/>
</dbReference>
<feature type="compositionally biased region" description="Low complexity" evidence="1">
    <location>
        <begin position="152"/>
        <end position="169"/>
    </location>
</feature>
<feature type="region of interest" description="Disordered" evidence="1">
    <location>
        <begin position="53"/>
        <end position="79"/>
    </location>
</feature>
<gene>
    <name evidence="2" type="ORF">CBR_g45719</name>
</gene>
<dbReference type="Proteomes" id="UP000265515">
    <property type="component" value="Unassembled WGS sequence"/>
</dbReference>
<dbReference type="Gramene" id="GBG64664">
    <property type="protein sequence ID" value="GBG64664"/>
    <property type="gene ID" value="CBR_g45719"/>
</dbReference>
<name>A0A388K3M2_CHABU</name>
<feature type="compositionally biased region" description="Polar residues" evidence="1">
    <location>
        <begin position="259"/>
        <end position="274"/>
    </location>
</feature>